<dbReference type="AlphaFoldDB" id="A0A917YW47"/>
<dbReference type="EMBL" id="BMLS01000001">
    <property type="protein sequence ID" value="GGO66064.1"/>
    <property type="molecule type" value="Genomic_DNA"/>
</dbReference>
<name>A0A917YW47_9ALTE</name>
<dbReference type="Proteomes" id="UP000606935">
    <property type="component" value="Unassembled WGS sequence"/>
</dbReference>
<dbReference type="InterPro" id="IPR011006">
    <property type="entry name" value="CheY-like_superfamily"/>
</dbReference>
<evidence type="ECO:0008006" key="3">
    <source>
        <dbReference type="Google" id="ProtNLM"/>
    </source>
</evidence>
<dbReference type="RefSeq" id="WP_188690976.1">
    <property type="nucleotide sequence ID" value="NZ_BMLS01000001.1"/>
</dbReference>
<protein>
    <recommendedName>
        <fullName evidence="3">Response regulatory domain-containing protein</fullName>
    </recommendedName>
</protein>
<evidence type="ECO:0000313" key="2">
    <source>
        <dbReference type="Proteomes" id="UP000606935"/>
    </source>
</evidence>
<evidence type="ECO:0000313" key="1">
    <source>
        <dbReference type="EMBL" id="GGO66064.1"/>
    </source>
</evidence>
<reference evidence="1" key="1">
    <citation type="journal article" date="2014" name="Int. J. Syst. Evol. Microbiol.">
        <title>Complete genome sequence of Corynebacterium casei LMG S-19264T (=DSM 44701T), isolated from a smear-ripened cheese.</title>
        <authorList>
            <consortium name="US DOE Joint Genome Institute (JGI-PGF)"/>
            <person name="Walter F."/>
            <person name="Albersmeier A."/>
            <person name="Kalinowski J."/>
            <person name="Ruckert C."/>
        </authorList>
    </citation>
    <scope>NUCLEOTIDE SEQUENCE</scope>
    <source>
        <strain evidence="1">CGMCC 1.7086</strain>
    </source>
</reference>
<proteinExistence type="predicted"/>
<keyword evidence="2" id="KW-1185">Reference proteome</keyword>
<accession>A0A917YW47</accession>
<dbReference type="SUPFAM" id="SSF52172">
    <property type="entry name" value="CheY-like"/>
    <property type="match status" value="1"/>
</dbReference>
<sequence length="113" mass="12711">MPLRILLIEPDALLQRELALVLQCTGGYEVEPRSCVEQALSLLMSRPFALLLARQSVLSRMPASMVKIGYGHLQLPMPEHCLGWIDPLRPLPAFAERVRKLLEGDDPSRPDVR</sequence>
<comment type="caution">
    <text evidence="1">The sequence shown here is derived from an EMBL/GenBank/DDBJ whole genome shotgun (WGS) entry which is preliminary data.</text>
</comment>
<reference evidence="1" key="2">
    <citation type="submission" date="2020-09" db="EMBL/GenBank/DDBJ databases">
        <authorList>
            <person name="Sun Q."/>
            <person name="Zhou Y."/>
        </authorList>
    </citation>
    <scope>NUCLEOTIDE SEQUENCE</scope>
    <source>
        <strain evidence="1">CGMCC 1.7086</strain>
    </source>
</reference>
<organism evidence="1 2">
    <name type="scientific">Bowmanella pacifica</name>
    <dbReference type="NCBI Taxonomy" id="502051"/>
    <lineage>
        <taxon>Bacteria</taxon>
        <taxon>Pseudomonadati</taxon>
        <taxon>Pseudomonadota</taxon>
        <taxon>Gammaproteobacteria</taxon>
        <taxon>Alteromonadales</taxon>
        <taxon>Alteromonadaceae</taxon>
        <taxon>Bowmanella</taxon>
    </lineage>
</organism>
<gene>
    <name evidence="1" type="ORF">GCM10010982_09390</name>
</gene>